<sequence>MDRIQLAGIKLIIIYLSNSHNIHYNWRNIVNPFIITTTDNDKSCINIIWGQLSAFMKTNLIIIT</sequence>
<evidence type="ECO:0000313" key="1">
    <source>
        <dbReference type="EMBL" id="CAD7626541.1"/>
    </source>
</evidence>
<keyword evidence="2" id="KW-1185">Reference proteome</keyword>
<name>A0A7R9PZG7_9ACAR</name>
<dbReference type="Proteomes" id="UP000759131">
    <property type="component" value="Unassembled WGS sequence"/>
</dbReference>
<organism evidence="1">
    <name type="scientific">Medioppia subpectinata</name>
    <dbReference type="NCBI Taxonomy" id="1979941"/>
    <lineage>
        <taxon>Eukaryota</taxon>
        <taxon>Metazoa</taxon>
        <taxon>Ecdysozoa</taxon>
        <taxon>Arthropoda</taxon>
        <taxon>Chelicerata</taxon>
        <taxon>Arachnida</taxon>
        <taxon>Acari</taxon>
        <taxon>Acariformes</taxon>
        <taxon>Sarcoptiformes</taxon>
        <taxon>Oribatida</taxon>
        <taxon>Brachypylina</taxon>
        <taxon>Oppioidea</taxon>
        <taxon>Oppiidae</taxon>
        <taxon>Medioppia</taxon>
    </lineage>
</organism>
<evidence type="ECO:0000313" key="2">
    <source>
        <dbReference type="Proteomes" id="UP000759131"/>
    </source>
</evidence>
<protein>
    <submittedName>
        <fullName evidence="1">Uncharacterized protein</fullName>
    </submittedName>
</protein>
<gene>
    <name evidence="1" type="ORF">OSB1V03_LOCUS6974</name>
</gene>
<reference evidence="1" key="1">
    <citation type="submission" date="2020-11" db="EMBL/GenBank/DDBJ databases">
        <authorList>
            <person name="Tran Van P."/>
        </authorList>
    </citation>
    <scope>NUCLEOTIDE SEQUENCE</scope>
</reference>
<dbReference type="AlphaFoldDB" id="A0A7R9PZG7"/>
<dbReference type="EMBL" id="CAJPIZ010003922">
    <property type="protein sequence ID" value="CAG2106971.1"/>
    <property type="molecule type" value="Genomic_DNA"/>
</dbReference>
<feature type="non-terminal residue" evidence="1">
    <location>
        <position position="64"/>
    </location>
</feature>
<proteinExistence type="predicted"/>
<dbReference type="EMBL" id="OC858497">
    <property type="protein sequence ID" value="CAD7626541.1"/>
    <property type="molecule type" value="Genomic_DNA"/>
</dbReference>
<accession>A0A7R9PZG7</accession>